<evidence type="ECO:0000256" key="2">
    <source>
        <dbReference type="ARBA" id="ARBA00007639"/>
    </source>
</evidence>
<dbReference type="InterPro" id="IPR025997">
    <property type="entry name" value="SBP_2_dom"/>
</dbReference>
<keyword evidence="4" id="KW-1133">Transmembrane helix</keyword>
<dbReference type="Gene3D" id="3.40.50.2300">
    <property type="match status" value="2"/>
</dbReference>
<keyword evidence="7" id="KW-1185">Reference proteome</keyword>
<dbReference type="PANTHER" id="PTHR46847:SF1">
    <property type="entry name" value="D-ALLOSE-BINDING PERIPLASMIC PROTEIN-RELATED"/>
    <property type="match status" value="1"/>
</dbReference>
<keyword evidence="4" id="KW-0812">Transmembrane</keyword>
<feature type="domain" description="Periplasmic binding protein" evidence="5">
    <location>
        <begin position="48"/>
        <end position="298"/>
    </location>
</feature>
<dbReference type="SUPFAM" id="SSF53822">
    <property type="entry name" value="Periplasmic binding protein-like I"/>
    <property type="match status" value="1"/>
</dbReference>
<comment type="caution">
    <text evidence="6">The sequence shown here is derived from an EMBL/GenBank/DDBJ whole genome shotgun (WGS) entry which is preliminary data.</text>
</comment>
<evidence type="ECO:0000313" key="6">
    <source>
        <dbReference type="EMBL" id="GGB60989.1"/>
    </source>
</evidence>
<comment type="similarity">
    <text evidence="2">Belongs to the bacterial solute-binding protein 2 family.</text>
</comment>
<evidence type="ECO:0000256" key="1">
    <source>
        <dbReference type="ARBA" id="ARBA00004196"/>
    </source>
</evidence>
<dbReference type="InterPro" id="IPR028082">
    <property type="entry name" value="Peripla_BP_I"/>
</dbReference>
<dbReference type="EMBL" id="BMJD01000063">
    <property type="protein sequence ID" value="GGB60989.1"/>
    <property type="molecule type" value="Genomic_DNA"/>
</dbReference>
<dbReference type="CDD" id="cd06314">
    <property type="entry name" value="PBP1_tmGBP"/>
    <property type="match status" value="1"/>
</dbReference>
<dbReference type="Proteomes" id="UP000621492">
    <property type="component" value="Unassembled WGS sequence"/>
</dbReference>
<protein>
    <submittedName>
        <fullName evidence="6">Sugar ABC transporter substrate-binding protein</fullName>
    </submittedName>
</protein>
<dbReference type="Pfam" id="PF13407">
    <property type="entry name" value="Peripla_BP_4"/>
    <property type="match status" value="1"/>
</dbReference>
<proteinExistence type="inferred from homology"/>
<keyword evidence="3" id="KW-0732">Signal</keyword>
<comment type="subcellular location">
    <subcellularLocation>
        <location evidence="1">Cell envelope</location>
    </subcellularLocation>
</comment>
<keyword evidence="4" id="KW-0472">Membrane</keyword>
<dbReference type="AlphaFoldDB" id="A0A9W5X7Z7"/>
<evidence type="ECO:0000313" key="7">
    <source>
        <dbReference type="Proteomes" id="UP000621492"/>
    </source>
</evidence>
<dbReference type="PANTHER" id="PTHR46847">
    <property type="entry name" value="D-ALLOSE-BINDING PERIPLASMIC PROTEIN-RELATED"/>
    <property type="match status" value="1"/>
</dbReference>
<reference evidence="6" key="1">
    <citation type="journal article" date="2014" name="Int. J. Syst. Evol. Microbiol.">
        <title>Complete genome sequence of Corynebacterium casei LMG S-19264T (=DSM 44701T), isolated from a smear-ripened cheese.</title>
        <authorList>
            <consortium name="US DOE Joint Genome Institute (JGI-PGF)"/>
            <person name="Walter F."/>
            <person name="Albersmeier A."/>
            <person name="Kalinowski J."/>
            <person name="Ruckert C."/>
        </authorList>
    </citation>
    <scope>NUCLEOTIDE SEQUENCE</scope>
    <source>
        <strain evidence="6">CGMCC 1.15454</strain>
    </source>
</reference>
<dbReference type="GO" id="GO:0030246">
    <property type="term" value="F:carbohydrate binding"/>
    <property type="evidence" value="ECO:0007669"/>
    <property type="project" value="UniProtKB-ARBA"/>
</dbReference>
<evidence type="ECO:0000256" key="3">
    <source>
        <dbReference type="ARBA" id="ARBA00022729"/>
    </source>
</evidence>
<gene>
    <name evidence="6" type="ORF">GCM10011409_42870</name>
</gene>
<name>A0A9W5X7Z7_9BACI</name>
<organism evidence="6 7">
    <name type="scientific">Lentibacillus populi</name>
    <dbReference type="NCBI Taxonomy" id="1827502"/>
    <lineage>
        <taxon>Bacteria</taxon>
        <taxon>Bacillati</taxon>
        <taxon>Bacillota</taxon>
        <taxon>Bacilli</taxon>
        <taxon>Bacillales</taxon>
        <taxon>Bacillaceae</taxon>
        <taxon>Lentibacillus</taxon>
    </lineage>
</organism>
<feature type="transmembrane region" description="Helical" evidence="4">
    <location>
        <begin position="7"/>
        <end position="29"/>
    </location>
</feature>
<dbReference type="RefSeq" id="WP_088053553.1">
    <property type="nucleotide sequence ID" value="NZ_BMJD01000063.1"/>
</dbReference>
<evidence type="ECO:0000256" key="4">
    <source>
        <dbReference type="SAM" id="Phobius"/>
    </source>
</evidence>
<accession>A0A9W5X7Z7</accession>
<sequence>MKPDSKLLLYTFSGVIFTISFIGMLIYGYKTFYIETNDVASEDYGYHFALIAEESDNDYWRLIEKGAMEAAEENDIYIEYVAPAKADNEKMLKLLDRMISAKVDGIITQGVEGERFVNLVHKGIERGIPIITVDTDVQSSERKAYVGTDNFYAGQLAGKALLENTEGEQYVGIVTGRFDAINQQERIAGFKQAVQGNDRIHIVEMKESNITVVGASQATYSMLKQYPKITALFGTSALDGIGIIDGLEEIVPNNDMYIIAFDVLPETLNLIKQNKIDATVAQYPEEMGYQSVNVMIELQRNDLLETEQYTGTNIIKKEDLLQDRIGDTK</sequence>
<reference evidence="6" key="2">
    <citation type="submission" date="2020-09" db="EMBL/GenBank/DDBJ databases">
        <authorList>
            <person name="Sun Q."/>
            <person name="Zhou Y."/>
        </authorList>
    </citation>
    <scope>NUCLEOTIDE SEQUENCE</scope>
    <source>
        <strain evidence="6">CGMCC 1.15454</strain>
    </source>
</reference>
<evidence type="ECO:0000259" key="5">
    <source>
        <dbReference type="Pfam" id="PF13407"/>
    </source>
</evidence>
<dbReference type="GO" id="GO:0030313">
    <property type="term" value="C:cell envelope"/>
    <property type="evidence" value="ECO:0007669"/>
    <property type="project" value="UniProtKB-SubCell"/>
</dbReference>